<feature type="non-terminal residue" evidence="1">
    <location>
        <position position="629"/>
    </location>
</feature>
<reference evidence="1 2" key="1">
    <citation type="journal article" date="2015" name="Nature">
        <title>rRNA introns, odd ribosomes, and small enigmatic genomes across a large radiation of phyla.</title>
        <authorList>
            <person name="Brown C.T."/>
            <person name="Hug L.A."/>
            <person name="Thomas B.C."/>
            <person name="Sharon I."/>
            <person name="Castelle C.J."/>
            <person name="Singh A."/>
            <person name="Wilkins M.J."/>
            <person name="Williams K.H."/>
            <person name="Banfield J.F."/>
        </authorList>
    </citation>
    <scope>NUCLEOTIDE SEQUENCE [LARGE SCALE GENOMIC DNA]</scope>
</reference>
<dbReference type="Proteomes" id="UP000034852">
    <property type="component" value="Unassembled WGS sequence"/>
</dbReference>
<evidence type="ECO:0000313" key="2">
    <source>
        <dbReference type="Proteomes" id="UP000034852"/>
    </source>
</evidence>
<sequence length="629" mass="69965">MSTFTITTQNIEQAPMEFGVPGEAQKISIPTLSQKHFALLEAYTGIDSDLLDNPDVQNKVDQGLNKQLELIAALHGPGSLEVLKNIMNNYYSDPTYDITSLTQNINSLLVYGQIQDIQGSGYENLHSELGHFWRILGWEELQGQEQMQTKLLVGSIDEVEKSCGNLIRTLELLTEYWQDLGIGPKLIFPNGKPVGVKTEITPVYATTSQKGYPNATSVLTLSDKSYPSEANRPELDALNKLIAQLMTKYPMEHAFAIFDYYCQVNNLDSKGYNLAMVQEYINNNGEKYIKGILSGNLSVVHVAPNSSKTYEAKLAASINGNSHVGSSHNTGISLFDIPVSNEDVINVVQGTLASQIHQAAIAGTLNLIGDHPKNIYAQLQALTKQLGVSKFQKPIISIKAGQAQEQQLPLDLVSVEDAIIQSSKPIATWLRTHNIDTISLEAGHIHADRKPTNLQKLGIKIGSYLQQYMENMLGLEVIAQPMIDEDHVLNILNHQEYVNLMKRMNFVPNEVIWESSPVIREIGTSITKGLLDIYPEQFELKGSTLVFNVPGTDLIVEIIKDINQEPFEFGCVLFDAALTMYRIYPELANLYSTDQTGKSIHEGMLGIYNQYDNPLEKSKVVKEAFPYKT</sequence>
<dbReference type="AlphaFoldDB" id="A0A0G0K6F8"/>
<proteinExistence type="predicted"/>
<gene>
    <name evidence="1" type="ORF">US52_C0005G0001</name>
</gene>
<name>A0A0G0K6F8_9BACT</name>
<organism evidence="1 2">
    <name type="scientific">candidate division WS6 bacterium GW2011_GWA2_37_6</name>
    <dbReference type="NCBI Taxonomy" id="1619087"/>
    <lineage>
        <taxon>Bacteria</taxon>
        <taxon>Candidatus Dojkabacteria</taxon>
    </lineage>
</organism>
<evidence type="ECO:0000313" key="1">
    <source>
        <dbReference type="EMBL" id="KKQ36211.1"/>
    </source>
</evidence>
<comment type="caution">
    <text evidence="1">The sequence shown here is derived from an EMBL/GenBank/DDBJ whole genome shotgun (WGS) entry which is preliminary data.</text>
</comment>
<dbReference type="EMBL" id="LBTH01000005">
    <property type="protein sequence ID" value="KKQ36211.1"/>
    <property type="molecule type" value="Genomic_DNA"/>
</dbReference>
<accession>A0A0G0K6F8</accession>
<protein>
    <submittedName>
        <fullName evidence="1">Uncharacterized protein</fullName>
    </submittedName>
</protein>